<dbReference type="EMBL" id="UINC01109352">
    <property type="protein sequence ID" value="SVC76114.1"/>
    <property type="molecule type" value="Genomic_DNA"/>
</dbReference>
<gene>
    <name evidence="1" type="ORF">METZ01_LOCUS328968</name>
</gene>
<dbReference type="Gene3D" id="3.30.460.10">
    <property type="entry name" value="Beta Polymerase, domain 2"/>
    <property type="match status" value="1"/>
</dbReference>
<protein>
    <recommendedName>
        <fullName evidence="2">Poly A polymerase head domain-containing protein</fullName>
    </recommendedName>
</protein>
<accession>A0A382PS02</accession>
<name>A0A382PS02_9ZZZZ</name>
<dbReference type="InterPro" id="IPR043519">
    <property type="entry name" value="NT_sf"/>
</dbReference>
<feature type="non-terminal residue" evidence="1">
    <location>
        <position position="31"/>
    </location>
</feature>
<reference evidence="1" key="1">
    <citation type="submission" date="2018-05" db="EMBL/GenBank/DDBJ databases">
        <authorList>
            <person name="Lanie J.A."/>
            <person name="Ng W.-L."/>
            <person name="Kazmierczak K.M."/>
            <person name="Andrzejewski T.M."/>
            <person name="Davidsen T.M."/>
            <person name="Wayne K.J."/>
            <person name="Tettelin H."/>
            <person name="Glass J.I."/>
            <person name="Rusch D."/>
            <person name="Podicherti R."/>
            <person name="Tsui H.-C.T."/>
            <person name="Winkler M.E."/>
        </authorList>
    </citation>
    <scope>NUCLEOTIDE SEQUENCE</scope>
</reference>
<evidence type="ECO:0008006" key="2">
    <source>
        <dbReference type="Google" id="ProtNLM"/>
    </source>
</evidence>
<proteinExistence type="predicted"/>
<evidence type="ECO:0000313" key="1">
    <source>
        <dbReference type="EMBL" id="SVC76114.1"/>
    </source>
</evidence>
<dbReference type="AlphaFoldDB" id="A0A382PS02"/>
<dbReference type="SUPFAM" id="SSF81301">
    <property type="entry name" value="Nucleotidyltransferase"/>
    <property type="match status" value="1"/>
</dbReference>
<sequence length="31" mass="3522">MTQRETAISIIRRLHEAGYEAFLVGGCVRDE</sequence>
<organism evidence="1">
    <name type="scientific">marine metagenome</name>
    <dbReference type="NCBI Taxonomy" id="408172"/>
    <lineage>
        <taxon>unclassified sequences</taxon>
        <taxon>metagenomes</taxon>
        <taxon>ecological metagenomes</taxon>
    </lineage>
</organism>